<name>N1VT23_9LEPT</name>
<evidence type="ECO:0000313" key="4">
    <source>
        <dbReference type="Proteomes" id="UP000012371"/>
    </source>
</evidence>
<keyword evidence="1" id="KW-0472">Membrane</keyword>
<protein>
    <submittedName>
        <fullName evidence="3">L,D-transpeptidase catalytic domain protein</fullName>
    </submittedName>
</protein>
<feature type="transmembrane region" description="Helical" evidence="1">
    <location>
        <begin position="36"/>
        <end position="54"/>
    </location>
</feature>
<comment type="caution">
    <text evidence="3">The sequence shown here is derived from an EMBL/GenBank/DDBJ whole genome shotgun (WGS) entry which is preliminary data.</text>
</comment>
<sequence length="250" mass="28663">MSPRVLKHLNSKNFSAVSSIFLGFSLKFKLFSPFSYRFPAVIVYFFFLLPFFSLRTEEIKGPQNLHWNSEQILFITASSKDNFGYLDFYTMRQGEWVAILEKIPVRLGRNGLISGNDKREGDGFSPAGIFPLKRIVGKQKKEIRNLEYTQIRKNHHWSDSPSSKNYNQLISRSEKGAVPLWESYIYDLFIVIEHNTKPANPGFGSMIFIHPWTEDKPTSGCVGVSKGVLETILPLLDGDKKPYIILDFVN</sequence>
<dbReference type="EMBL" id="AOGW02000010">
    <property type="protein sequence ID" value="EMY61593.1"/>
    <property type="molecule type" value="Genomic_DNA"/>
</dbReference>
<dbReference type="STRING" id="1257025.LEP1GSC203_1587"/>
<keyword evidence="1" id="KW-0812">Transmembrane</keyword>
<dbReference type="AlphaFoldDB" id="N1VT23"/>
<evidence type="ECO:0000259" key="2">
    <source>
        <dbReference type="Pfam" id="PF03734"/>
    </source>
</evidence>
<organism evidence="3 4">
    <name type="scientific">Leptospira terpstrae serovar Hualin str. LT 11-33 = ATCC 700639</name>
    <dbReference type="NCBI Taxonomy" id="1257025"/>
    <lineage>
        <taxon>Bacteria</taxon>
        <taxon>Pseudomonadati</taxon>
        <taxon>Spirochaetota</taxon>
        <taxon>Spirochaetia</taxon>
        <taxon>Leptospirales</taxon>
        <taxon>Leptospiraceae</taxon>
        <taxon>Leptospira</taxon>
    </lineage>
</organism>
<dbReference type="InterPro" id="IPR005490">
    <property type="entry name" value="LD_TPept_cat_dom"/>
</dbReference>
<keyword evidence="1" id="KW-1133">Transmembrane helix</keyword>
<reference evidence="3" key="1">
    <citation type="submission" date="2013-03" db="EMBL/GenBank/DDBJ databases">
        <authorList>
            <person name="Harkins D.M."/>
            <person name="Durkin A.S."/>
            <person name="Brinkac L.M."/>
            <person name="Haft D.H."/>
            <person name="Selengut J.D."/>
            <person name="Sanka R."/>
            <person name="DePew J."/>
            <person name="Purushe J."/>
            <person name="Hartskeerl R.A."/>
            <person name="Ahmed A."/>
            <person name="van der Linden H."/>
            <person name="Goris M.G.A."/>
            <person name="Vinetz J.M."/>
            <person name="Sutton G.G."/>
            <person name="Nierman W.C."/>
            <person name="Fouts D.E."/>
        </authorList>
    </citation>
    <scope>NUCLEOTIDE SEQUENCE [LARGE SCALE GENOMIC DNA]</scope>
    <source>
        <strain evidence="3">LT 11-33</strain>
    </source>
</reference>
<dbReference type="PANTHER" id="PTHR38589:SF1">
    <property type="entry name" value="BLR0621 PROTEIN"/>
    <property type="match status" value="1"/>
</dbReference>
<keyword evidence="4" id="KW-1185">Reference proteome</keyword>
<dbReference type="PANTHER" id="PTHR38589">
    <property type="entry name" value="BLR0621 PROTEIN"/>
    <property type="match status" value="1"/>
</dbReference>
<dbReference type="GO" id="GO:0016740">
    <property type="term" value="F:transferase activity"/>
    <property type="evidence" value="ECO:0007669"/>
    <property type="project" value="InterPro"/>
</dbReference>
<proteinExistence type="predicted"/>
<feature type="domain" description="L,D-TPase catalytic" evidence="2">
    <location>
        <begin position="101"/>
        <end position="237"/>
    </location>
</feature>
<evidence type="ECO:0000313" key="3">
    <source>
        <dbReference type="EMBL" id="EMY61593.1"/>
    </source>
</evidence>
<dbReference type="RefSeq" id="WP_002974272.1">
    <property type="nucleotide sequence ID" value="NZ_AOGW02000010.1"/>
</dbReference>
<evidence type="ECO:0000256" key="1">
    <source>
        <dbReference type="SAM" id="Phobius"/>
    </source>
</evidence>
<accession>N1VT23</accession>
<dbReference type="Proteomes" id="UP000012371">
    <property type="component" value="Unassembled WGS sequence"/>
</dbReference>
<dbReference type="Pfam" id="PF03734">
    <property type="entry name" value="YkuD"/>
    <property type="match status" value="1"/>
</dbReference>
<gene>
    <name evidence="3" type="ORF">LEP1GSC203_1587</name>
</gene>